<dbReference type="SUPFAM" id="SSF103506">
    <property type="entry name" value="Mitochondrial carrier"/>
    <property type="match status" value="2"/>
</dbReference>
<keyword evidence="15" id="KW-1185">Reference proteome</keyword>
<evidence type="ECO:0000256" key="1">
    <source>
        <dbReference type="ARBA" id="ARBA00004448"/>
    </source>
</evidence>
<dbReference type="PRINTS" id="PR00926">
    <property type="entry name" value="MITOCARRIER"/>
</dbReference>
<evidence type="ECO:0000256" key="13">
    <source>
        <dbReference type="RuleBase" id="RU000488"/>
    </source>
</evidence>
<gene>
    <name evidence="14" type="ORF">ACHHYP_12282</name>
</gene>
<keyword evidence="7" id="KW-0999">Mitochondrion inner membrane</keyword>
<dbReference type="PROSITE" id="PS50920">
    <property type="entry name" value="SOLCAR"/>
    <property type="match status" value="5"/>
</dbReference>
<sequence length="561" mass="60375">MPGSSSKAHLSGPESVLSGMFAGCVTRSCTSPMDVLKITLQAKEAPSALQRYTSMSTAIRSIAKTLRLTYSDIYASYGICGLWRGNLAGCYRLGPYCGIKFCVYDALHTSDADSAALDGAIAGMISTMAVYPMEVVRTRLIMGRNTGGIVRGLADLYHVEGVRGFYRGGLTGLVGAVPFEGIQFACYEFGKGYATTHHWPAWRWDDTKASLSPLDILITGSLSGVVAQLVSYPFDTIKKRLQAQALGHRRYTGMVDCARQIIADEGFFALYRGTLPNMSIAAGAFAGCVTRSATSPLDVLKIIFQVHGAPGATGLGASMRHVCRHLYVQEGIRGFWKGNLAGCCRLGPYSGVKFFIFDSLHSTAVDAGNVERAAYGAIAGMIATVSVYPMEVVRTRIIVTTPGQTASNLGIHRTLQQIYRVEGLRGLYRGGLSGLVGSVPFEGVQFACYEYCKSALLHRRLESASNAKLGSADYLAIGSVSGAVAQTVSYPFDSVKKRLQAQELGTKRYAGMLDCFQKVAREEGVAALFRGTLPNLVRVVPYSAVMFASYEAAKKFLTTKD</sequence>
<evidence type="ECO:0000256" key="8">
    <source>
        <dbReference type="ARBA" id="ARBA00022837"/>
    </source>
</evidence>
<evidence type="ECO:0000256" key="11">
    <source>
        <dbReference type="ARBA" id="ARBA00023136"/>
    </source>
</evidence>
<evidence type="ECO:0000256" key="12">
    <source>
        <dbReference type="PROSITE-ProRule" id="PRU00282"/>
    </source>
</evidence>
<evidence type="ECO:0000256" key="4">
    <source>
        <dbReference type="ARBA" id="ARBA00022692"/>
    </source>
</evidence>
<dbReference type="Gene3D" id="1.50.40.10">
    <property type="entry name" value="Mitochondrial carrier domain"/>
    <property type="match status" value="2"/>
</dbReference>
<keyword evidence="10" id="KW-0496">Mitochondrion</keyword>
<dbReference type="Pfam" id="PF00153">
    <property type="entry name" value="Mito_carr"/>
    <property type="match status" value="6"/>
</dbReference>
<dbReference type="OrthoDB" id="58424at2759"/>
<dbReference type="InterPro" id="IPR002067">
    <property type="entry name" value="MCP"/>
</dbReference>
<evidence type="ECO:0000313" key="14">
    <source>
        <dbReference type="EMBL" id="OQR85098.1"/>
    </source>
</evidence>
<feature type="repeat" description="Solcar" evidence="12">
    <location>
        <begin position="469"/>
        <end position="556"/>
    </location>
</feature>
<dbReference type="GO" id="GO:0005743">
    <property type="term" value="C:mitochondrial inner membrane"/>
    <property type="evidence" value="ECO:0007669"/>
    <property type="project" value="UniProtKB-SubCell"/>
</dbReference>
<keyword evidence="4 12" id="KW-0812">Transmembrane</keyword>
<dbReference type="InterPro" id="IPR018108">
    <property type="entry name" value="MCP_transmembrane"/>
</dbReference>
<evidence type="ECO:0000313" key="15">
    <source>
        <dbReference type="Proteomes" id="UP000243579"/>
    </source>
</evidence>
<evidence type="ECO:0000256" key="9">
    <source>
        <dbReference type="ARBA" id="ARBA00022989"/>
    </source>
</evidence>
<keyword evidence="3 13" id="KW-0813">Transport</keyword>
<keyword evidence="11 12" id="KW-0472">Membrane</keyword>
<evidence type="ECO:0000256" key="2">
    <source>
        <dbReference type="ARBA" id="ARBA00006375"/>
    </source>
</evidence>
<evidence type="ECO:0000256" key="5">
    <source>
        <dbReference type="ARBA" id="ARBA00022723"/>
    </source>
</evidence>
<keyword evidence="6" id="KW-0677">Repeat</keyword>
<keyword evidence="9" id="KW-1133">Transmembrane helix</keyword>
<evidence type="ECO:0000256" key="3">
    <source>
        <dbReference type="ARBA" id="ARBA00022448"/>
    </source>
</evidence>
<protein>
    <submittedName>
        <fullName evidence="14">Mitochondrial Carrier (MC) Family</fullName>
    </submittedName>
</protein>
<dbReference type="InterPro" id="IPR023395">
    <property type="entry name" value="MCP_dom_sf"/>
</dbReference>
<keyword evidence="8" id="KW-0106">Calcium</keyword>
<comment type="similarity">
    <text evidence="2 13">Belongs to the mitochondrial carrier (TC 2.A.29) family.</text>
</comment>
<dbReference type="GO" id="GO:0046872">
    <property type="term" value="F:metal ion binding"/>
    <property type="evidence" value="ECO:0007669"/>
    <property type="project" value="UniProtKB-KW"/>
</dbReference>
<name>A0A1V9YHB2_ACHHY</name>
<accession>A0A1V9YHB2</accession>
<dbReference type="Proteomes" id="UP000243579">
    <property type="component" value="Unassembled WGS sequence"/>
</dbReference>
<feature type="repeat" description="Solcar" evidence="12">
    <location>
        <begin position="10"/>
        <end position="109"/>
    </location>
</feature>
<organism evidence="14 15">
    <name type="scientific">Achlya hypogyna</name>
    <name type="common">Oomycete</name>
    <name type="synonym">Protoachlya hypogyna</name>
    <dbReference type="NCBI Taxonomy" id="1202772"/>
    <lineage>
        <taxon>Eukaryota</taxon>
        <taxon>Sar</taxon>
        <taxon>Stramenopiles</taxon>
        <taxon>Oomycota</taxon>
        <taxon>Saprolegniomycetes</taxon>
        <taxon>Saprolegniales</taxon>
        <taxon>Achlyaceae</taxon>
        <taxon>Achlya</taxon>
    </lineage>
</organism>
<dbReference type="PANTHER" id="PTHR24089">
    <property type="entry name" value="SOLUTE CARRIER FAMILY 25"/>
    <property type="match status" value="1"/>
</dbReference>
<evidence type="ECO:0000256" key="10">
    <source>
        <dbReference type="ARBA" id="ARBA00023128"/>
    </source>
</evidence>
<feature type="repeat" description="Solcar" evidence="12">
    <location>
        <begin position="367"/>
        <end position="455"/>
    </location>
</feature>
<feature type="repeat" description="Solcar" evidence="12">
    <location>
        <begin position="211"/>
        <end position="300"/>
    </location>
</feature>
<dbReference type="FunFam" id="1.50.40.10:FF:000016">
    <property type="entry name" value="Solute carrier family 25 member 23"/>
    <property type="match status" value="1"/>
</dbReference>
<dbReference type="EMBL" id="JNBR01001820">
    <property type="protein sequence ID" value="OQR85098.1"/>
    <property type="molecule type" value="Genomic_DNA"/>
</dbReference>
<comment type="subcellular location">
    <subcellularLocation>
        <location evidence="1">Mitochondrion inner membrane</location>
        <topology evidence="1">Multi-pass membrane protein</topology>
    </subcellularLocation>
</comment>
<dbReference type="AlphaFoldDB" id="A0A1V9YHB2"/>
<dbReference type="GO" id="GO:0055085">
    <property type="term" value="P:transmembrane transport"/>
    <property type="evidence" value="ECO:0007669"/>
    <property type="project" value="InterPro"/>
</dbReference>
<evidence type="ECO:0000256" key="7">
    <source>
        <dbReference type="ARBA" id="ARBA00022792"/>
    </source>
</evidence>
<evidence type="ECO:0000256" key="6">
    <source>
        <dbReference type="ARBA" id="ARBA00022737"/>
    </source>
</evidence>
<keyword evidence="5" id="KW-0479">Metal-binding</keyword>
<feature type="repeat" description="Solcar" evidence="12">
    <location>
        <begin position="110"/>
        <end position="193"/>
    </location>
</feature>
<proteinExistence type="inferred from homology"/>
<reference evidence="14 15" key="1">
    <citation type="journal article" date="2014" name="Genome Biol. Evol.">
        <title>The secreted proteins of Achlya hypogyna and Thraustotheca clavata identify the ancestral oomycete secretome and reveal gene acquisitions by horizontal gene transfer.</title>
        <authorList>
            <person name="Misner I."/>
            <person name="Blouin N."/>
            <person name="Leonard G."/>
            <person name="Richards T.A."/>
            <person name="Lane C.E."/>
        </authorList>
    </citation>
    <scope>NUCLEOTIDE SEQUENCE [LARGE SCALE GENOMIC DNA]</scope>
    <source>
        <strain evidence="14 15">ATCC 48635</strain>
    </source>
</reference>
<comment type="caution">
    <text evidence="14">The sequence shown here is derived from an EMBL/GenBank/DDBJ whole genome shotgun (WGS) entry which is preliminary data.</text>
</comment>
<dbReference type="STRING" id="1202772.A0A1V9YHB2"/>